<feature type="region of interest" description="Disordered" evidence="1">
    <location>
        <begin position="189"/>
        <end position="310"/>
    </location>
</feature>
<evidence type="ECO:0000256" key="1">
    <source>
        <dbReference type="SAM" id="MobiDB-lite"/>
    </source>
</evidence>
<reference evidence="2" key="1">
    <citation type="submission" date="2015-04" db="UniProtKB">
        <authorList>
            <consortium name="EnsemblPlants"/>
        </authorList>
    </citation>
    <scope>IDENTIFICATION</scope>
</reference>
<sequence length="350" mass="36478">MLLSPLSPLPFQETTNLFLSFSLAEEVRSSLPSAAAGGVRAGGWCWGGGVPFPMDDAVETAAEILVSFQNRRLVRWPEWVPRPDEKGAAVEEKKLPGWEVRRKRTSKSKPPPAIWVLRDSGGEKAASIPVPLPPPARKKVLVKVKVKTESAAARRPETPPEYGAGGGSGANFCLDAVARSLPPRAVVKAEPTPAARMPESPPYYVAAAGSAPSTAGGDRAHPRPRPRPSETAHVKTVLAAAKEAMEASSPETPLDYAVATGSGTSSSGDESSRKRKAAPGAGGSGGASSSGDEGCSSPEKRPYLVAGGGAQTAAAAKAEGEKFADAMNRNDDGVLLFDLNECVDNCEDWS</sequence>
<dbReference type="eggNOG" id="ENOG502R662">
    <property type="taxonomic scope" value="Eukaryota"/>
</dbReference>
<protein>
    <submittedName>
        <fullName evidence="2">Uncharacterized protein</fullName>
    </submittedName>
</protein>
<keyword evidence="3" id="KW-1185">Reference proteome</keyword>
<reference evidence="2" key="2">
    <citation type="submission" date="2018-05" db="EMBL/GenBank/DDBJ databases">
        <title>OpunRS2 (Oryza punctata Reference Sequence Version 2).</title>
        <authorList>
            <person name="Zhang J."/>
            <person name="Kudrna D."/>
            <person name="Lee S."/>
            <person name="Talag J."/>
            <person name="Welchert J."/>
            <person name="Wing R.A."/>
        </authorList>
    </citation>
    <scope>NUCLEOTIDE SEQUENCE [LARGE SCALE GENOMIC DNA]</scope>
</reference>
<dbReference type="Proteomes" id="UP000026962">
    <property type="component" value="Chromosome 8"/>
</dbReference>
<dbReference type="EnsemblPlants" id="OPUNC08G08550.1">
    <property type="protein sequence ID" value="OPUNC08G08550.1"/>
    <property type="gene ID" value="OPUNC08G08550"/>
</dbReference>
<dbReference type="Gramene" id="OPUNC08G08550.1">
    <property type="protein sequence ID" value="OPUNC08G08550.1"/>
    <property type="gene ID" value="OPUNC08G08550"/>
</dbReference>
<feature type="compositionally biased region" description="Low complexity" evidence="1">
    <location>
        <begin position="260"/>
        <end position="269"/>
    </location>
</feature>
<proteinExistence type="predicted"/>
<dbReference type="AlphaFoldDB" id="A0A0E0LTC4"/>
<accession>A0A0E0LTC4</accession>
<evidence type="ECO:0000313" key="2">
    <source>
        <dbReference type="EnsemblPlants" id="OPUNC08G08550.1"/>
    </source>
</evidence>
<name>A0A0E0LTC4_ORYPU</name>
<organism evidence="2">
    <name type="scientific">Oryza punctata</name>
    <name type="common">Red rice</name>
    <dbReference type="NCBI Taxonomy" id="4537"/>
    <lineage>
        <taxon>Eukaryota</taxon>
        <taxon>Viridiplantae</taxon>
        <taxon>Streptophyta</taxon>
        <taxon>Embryophyta</taxon>
        <taxon>Tracheophyta</taxon>
        <taxon>Spermatophyta</taxon>
        <taxon>Magnoliopsida</taxon>
        <taxon>Liliopsida</taxon>
        <taxon>Poales</taxon>
        <taxon>Poaceae</taxon>
        <taxon>BOP clade</taxon>
        <taxon>Oryzoideae</taxon>
        <taxon>Oryzeae</taxon>
        <taxon>Oryzinae</taxon>
        <taxon>Oryza</taxon>
    </lineage>
</organism>
<dbReference type="HOGENOM" id="CLU_060436_0_0_1"/>
<evidence type="ECO:0000313" key="3">
    <source>
        <dbReference type="Proteomes" id="UP000026962"/>
    </source>
</evidence>
<feature type="compositionally biased region" description="Low complexity" evidence="1">
    <location>
        <begin position="206"/>
        <end position="217"/>
    </location>
</feature>
<dbReference type="OMA" id="HYFSCSA"/>